<dbReference type="Gene3D" id="3.20.20.70">
    <property type="entry name" value="Aldolase class I"/>
    <property type="match status" value="1"/>
</dbReference>
<evidence type="ECO:0000256" key="4">
    <source>
        <dbReference type="ARBA" id="ARBA00022605"/>
    </source>
</evidence>
<comment type="pathway">
    <text evidence="2 9">Amino-acid biosynthesis; L-tryptophan biosynthesis; L-tryptophan from chorismate: step 5/5.</text>
</comment>
<evidence type="ECO:0000256" key="7">
    <source>
        <dbReference type="ARBA" id="ARBA00023239"/>
    </source>
</evidence>
<gene>
    <name evidence="9" type="primary">trpA</name>
    <name evidence="11" type="ORF">C8D91_0983</name>
</gene>
<dbReference type="Pfam" id="PF00290">
    <property type="entry name" value="Trp_syntA"/>
    <property type="match status" value="1"/>
</dbReference>
<comment type="caution">
    <text evidence="11">The sequence shown here is derived from an EMBL/GenBank/DDBJ whole genome shotgun (WGS) entry which is preliminary data.</text>
</comment>
<dbReference type="InterPro" id="IPR013785">
    <property type="entry name" value="Aldolase_TIM"/>
</dbReference>
<dbReference type="PANTHER" id="PTHR43406:SF1">
    <property type="entry name" value="TRYPTOPHAN SYNTHASE ALPHA CHAIN, CHLOROPLASTIC"/>
    <property type="match status" value="1"/>
</dbReference>
<keyword evidence="4 9" id="KW-0028">Amino-acid biosynthesis</keyword>
<keyword evidence="5 9" id="KW-0822">Tryptophan biosynthesis</keyword>
<dbReference type="UniPathway" id="UPA00035">
    <property type="reaction ID" value="UER00044"/>
</dbReference>
<evidence type="ECO:0000256" key="9">
    <source>
        <dbReference type="HAMAP-Rule" id="MF_00131"/>
    </source>
</evidence>
<dbReference type="PANTHER" id="PTHR43406">
    <property type="entry name" value="TRYPTOPHAN SYNTHASE, ALPHA CHAIN"/>
    <property type="match status" value="1"/>
</dbReference>
<dbReference type="Proteomes" id="UP000295724">
    <property type="component" value="Unassembled WGS sequence"/>
</dbReference>
<organism evidence="11 12">
    <name type="scientific">Marinicella litoralis</name>
    <dbReference type="NCBI Taxonomy" id="644220"/>
    <lineage>
        <taxon>Bacteria</taxon>
        <taxon>Pseudomonadati</taxon>
        <taxon>Pseudomonadota</taxon>
        <taxon>Gammaproteobacteria</taxon>
        <taxon>Lysobacterales</taxon>
        <taxon>Marinicellaceae</taxon>
        <taxon>Marinicella</taxon>
    </lineage>
</organism>
<keyword evidence="12" id="KW-1185">Reference proteome</keyword>
<evidence type="ECO:0000256" key="5">
    <source>
        <dbReference type="ARBA" id="ARBA00022822"/>
    </source>
</evidence>
<dbReference type="EMBL" id="SNZB01000002">
    <property type="protein sequence ID" value="TDR22492.1"/>
    <property type="molecule type" value="Genomic_DNA"/>
</dbReference>
<protein>
    <recommendedName>
        <fullName evidence="9">Tryptophan synthase alpha chain</fullName>
        <ecNumber evidence="9">4.2.1.20</ecNumber>
    </recommendedName>
</protein>
<dbReference type="RefSeq" id="WP_099019131.1">
    <property type="nucleotide sequence ID" value="NZ_NIHB01000002.1"/>
</dbReference>
<dbReference type="FunFam" id="3.20.20.70:FF:000037">
    <property type="entry name" value="Tryptophan synthase alpha chain"/>
    <property type="match status" value="1"/>
</dbReference>
<dbReference type="CDD" id="cd04724">
    <property type="entry name" value="Tryptophan_synthase_alpha"/>
    <property type="match status" value="1"/>
</dbReference>
<keyword evidence="7 9" id="KW-0456">Lyase</keyword>
<dbReference type="GO" id="GO:0004834">
    <property type="term" value="F:tryptophan synthase activity"/>
    <property type="evidence" value="ECO:0007669"/>
    <property type="project" value="UniProtKB-UniRule"/>
</dbReference>
<comment type="similarity">
    <text evidence="9 10">Belongs to the TrpA family.</text>
</comment>
<reference evidence="11 12" key="1">
    <citation type="submission" date="2019-03" db="EMBL/GenBank/DDBJ databases">
        <title>Genomic Encyclopedia of Type Strains, Phase IV (KMG-IV): sequencing the most valuable type-strain genomes for metagenomic binning, comparative biology and taxonomic classification.</title>
        <authorList>
            <person name="Goeker M."/>
        </authorList>
    </citation>
    <scope>NUCLEOTIDE SEQUENCE [LARGE SCALE GENOMIC DNA]</scope>
    <source>
        <strain evidence="11 12">DSM 25488</strain>
    </source>
</reference>
<dbReference type="InterPro" id="IPR002028">
    <property type="entry name" value="Trp_synthase_suA"/>
</dbReference>
<comment type="catalytic activity">
    <reaction evidence="8 9">
        <text>(1S,2R)-1-C-(indol-3-yl)glycerol 3-phosphate + L-serine = D-glyceraldehyde 3-phosphate + L-tryptophan + H2O</text>
        <dbReference type="Rhea" id="RHEA:10532"/>
        <dbReference type="ChEBI" id="CHEBI:15377"/>
        <dbReference type="ChEBI" id="CHEBI:33384"/>
        <dbReference type="ChEBI" id="CHEBI:57912"/>
        <dbReference type="ChEBI" id="CHEBI:58866"/>
        <dbReference type="ChEBI" id="CHEBI:59776"/>
        <dbReference type="EC" id="4.2.1.20"/>
    </reaction>
</comment>
<evidence type="ECO:0000313" key="11">
    <source>
        <dbReference type="EMBL" id="TDR22492.1"/>
    </source>
</evidence>
<dbReference type="AlphaFoldDB" id="A0A4R6XRH9"/>
<dbReference type="PROSITE" id="PS00167">
    <property type="entry name" value="TRP_SYNTHASE_ALPHA"/>
    <property type="match status" value="1"/>
</dbReference>
<dbReference type="HAMAP" id="MF_00131">
    <property type="entry name" value="Trp_synth_alpha"/>
    <property type="match status" value="1"/>
</dbReference>
<evidence type="ECO:0000256" key="6">
    <source>
        <dbReference type="ARBA" id="ARBA00023141"/>
    </source>
</evidence>
<comment type="subunit">
    <text evidence="3 9">Tetramer of two alpha and two beta chains.</text>
</comment>
<keyword evidence="6 9" id="KW-0057">Aromatic amino acid biosynthesis</keyword>
<evidence type="ECO:0000256" key="10">
    <source>
        <dbReference type="RuleBase" id="RU003662"/>
    </source>
</evidence>
<dbReference type="GO" id="GO:0005829">
    <property type="term" value="C:cytosol"/>
    <property type="evidence" value="ECO:0007669"/>
    <property type="project" value="TreeGrafter"/>
</dbReference>
<evidence type="ECO:0000256" key="2">
    <source>
        <dbReference type="ARBA" id="ARBA00004733"/>
    </source>
</evidence>
<accession>A0A4R6XRH9</accession>
<dbReference type="InterPro" id="IPR018204">
    <property type="entry name" value="Trp_synthase_alpha_AS"/>
</dbReference>
<evidence type="ECO:0000256" key="3">
    <source>
        <dbReference type="ARBA" id="ARBA00011270"/>
    </source>
</evidence>
<dbReference type="InterPro" id="IPR011060">
    <property type="entry name" value="RibuloseP-bd_barrel"/>
</dbReference>
<feature type="active site" description="Proton acceptor" evidence="9">
    <location>
        <position position="58"/>
    </location>
</feature>
<evidence type="ECO:0000256" key="8">
    <source>
        <dbReference type="ARBA" id="ARBA00049047"/>
    </source>
</evidence>
<evidence type="ECO:0000256" key="1">
    <source>
        <dbReference type="ARBA" id="ARBA00003365"/>
    </source>
</evidence>
<dbReference type="EC" id="4.2.1.20" evidence="9"/>
<dbReference type="SUPFAM" id="SSF51366">
    <property type="entry name" value="Ribulose-phoshate binding barrel"/>
    <property type="match status" value="1"/>
</dbReference>
<dbReference type="OrthoDB" id="9804578at2"/>
<proteinExistence type="inferred from homology"/>
<name>A0A4R6XRH9_9GAMM</name>
<evidence type="ECO:0000313" key="12">
    <source>
        <dbReference type="Proteomes" id="UP000295724"/>
    </source>
</evidence>
<feature type="active site" description="Proton acceptor" evidence="9">
    <location>
        <position position="47"/>
    </location>
</feature>
<sequence>MSLLKTMFETLGTKKALIPFITAGHPKPDLTVDIMHELVNAGADVIELGMPFSDPMADGPVIQLASEKAISQGVGIDHVIEMVKQFRSTNQHTPVVLMGYLNPIECKGNKVFVEQAKMAGVDALLLVDSPPEESADLLENLKSHDMEQIFLVAPTTTDARKQMICQHASGFIYYVALKGVTGSADLDCHSVDADVQSIQQLTDLPVAVGFGVKDAASAVSVASKADAVVIGSALVSLLDGCTDLASASNAIRQFIKPIRTALDSL</sequence>
<dbReference type="NCBIfam" id="TIGR00262">
    <property type="entry name" value="trpA"/>
    <property type="match status" value="1"/>
</dbReference>
<comment type="function">
    <text evidence="1 9">The alpha subunit is responsible for the aldol cleavage of indoleglycerol phosphate to indole and glyceraldehyde 3-phosphate.</text>
</comment>